<feature type="domain" description="CCDC81 HU" evidence="1">
    <location>
        <begin position="22"/>
        <end position="121"/>
    </location>
</feature>
<dbReference type="Pfam" id="PF14908">
    <property type="entry name" value="HU-CCDC81_euk_1"/>
    <property type="match status" value="1"/>
</dbReference>
<sequence length="284" mass="32533">MDIEAIIAWILKNPQRYPGMQSRSQPRSNPSLKPLEPASQMQLIWKATVEYIHEKLLQGKGVNIPNFGAFTFSIETELPRIGSINPNLGDINEQRLERHHLHKNYPIFVPDASLQYVLSRYHGKNFLEKPASQSSIYQRGFQMIYCNPVPISMACYLEKNVVRDTHNAIFKAIKDLAKLGRTLHIPFDFAVIAISNLALDARFSKSFTRQVNEKGYEFKMRRSDDPCATFWKTTTQAKWRQSTLSHLWTAPSQAKTQNMNEKTLALKIMSLDLASTIRPHTTAN</sequence>
<feature type="domain" description="CCDC81 HU" evidence="2">
    <location>
        <begin position="144"/>
        <end position="215"/>
    </location>
</feature>
<evidence type="ECO:0000313" key="3">
    <source>
        <dbReference type="EMBL" id="CAG9322646.1"/>
    </source>
</evidence>
<dbReference type="Proteomes" id="UP001162131">
    <property type="component" value="Unassembled WGS sequence"/>
</dbReference>
<evidence type="ECO:0000259" key="1">
    <source>
        <dbReference type="Pfam" id="PF14908"/>
    </source>
</evidence>
<keyword evidence="4" id="KW-1185">Reference proteome</keyword>
<dbReference type="InterPro" id="IPR028034">
    <property type="entry name" value="HU-CCDC81"/>
</dbReference>
<dbReference type="AlphaFoldDB" id="A0AAU9JBN7"/>
<protein>
    <submittedName>
        <fullName evidence="3">Uncharacterized protein</fullName>
    </submittedName>
</protein>
<name>A0AAU9JBN7_9CILI</name>
<proteinExistence type="predicted"/>
<dbReference type="InterPro" id="IPR040673">
    <property type="entry name" value="CCDC81_HU_dom_2"/>
</dbReference>
<comment type="caution">
    <text evidence="3">The sequence shown here is derived from an EMBL/GenBank/DDBJ whole genome shotgun (WGS) entry which is preliminary data.</text>
</comment>
<dbReference type="EMBL" id="CAJZBQ010000032">
    <property type="protein sequence ID" value="CAG9322646.1"/>
    <property type="molecule type" value="Genomic_DNA"/>
</dbReference>
<reference evidence="3" key="1">
    <citation type="submission" date="2021-09" db="EMBL/GenBank/DDBJ databases">
        <authorList>
            <consortium name="AG Swart"/>
            <person name="Singh M."/>
            <person name="Singh A."/>
            <person name="Seah K."/>
            <person name="Emmerich C."/>
        </authorList>
    </citation>
    <scope>NUCLEOTIDE SEQUENCE</scope>
    <source>
        <strain evidence="3">ATCC30299</strain>
    </source>
</reference>
<evidence type="ECO:0000313" key="4">
    <source>
        <dbReference type="Proteomes" id="UP001162131"/>
    </source>
</evidence>
<gene>
    <name evidence="3" type="ORF">BSTOLATCC_MIC31769</name>
</gene>
<evidence type="ECO:0000259" key="2">
    <source>
        <dbReference type="Pfam" id="PF18289"/>
    </source>
</evidence>
<accession>A0AAU9JBN7</accession>
<dbReference type="Pfam" id="PF18289">
    <property type="entry name" value="HU-CCDC81_euk_2"/>
    <property type="match status" value="1"/>
</dbReference>
<organism evidence="3 4">
    <name type="scientific">Blepharisma stoltei</name>
    <dbReference type="NCBI Taxonomy" id="1481888"/>
    <lineage>
        <taxon>Eukaryota</taxon>
        <taxon>Sar</taxon>
        <taxon>Alveolata</taxon>
        <taxon>Ciliophora</taxon>
        <taxon>Postciliodesmatophora</taxon>
        <taxon>Heterotrichea</taxon>
        <taxon>Heterotrichida</taxon>
        <taxon>Blepharismidae</taxon>
        <taxon>Blepharisma</taxon>
    </lineage>
</organism>